<evidence type="ECO:0000256" key="1">
    <source>
        <dbReference type="ARBA" id="ARBA00009995"/>
    </source>
</evidence>
<sequence>MHALGILLVVAAVGAVDCARILVVLPTNTKSHYAMYGRLVHALANRDHQLTVITHFTMKNPPPNVEEINLAGTIPELTNNLTSQQFSLKPDSIRNLEQIMLECVHSCDIVSQNPAVRALVNSSKTFDLVIVEVFGSECFLPFGKRFKAPVVGLLSSVPLPWVNEQLGNPEGTAYIPAYMMEYGQRMSLWERLINTAAVAWAKILYRYKSQIPSQVIADRLFGPGPKLEALAQNYSLILSNSHFSINEVRPLVPSLVEVGGLHLDNTQTMSKELKQVLDNAHEGIIYWSFGSMSRIETIPSEKLSQIFTAISELSQSVLVRLNRKMLAQLTNLTVPDNVYTMDWIPQYKTLCHPNVKLFISHGGLLGTQEAVACAVPMLMVPLYADQALNGRAMSDRGVARVISLRDSSATDWREAFHDLLANNRYKENALRLKEMFLDRMLPPLETGVYWIEYVLRHKGAAHLRSPALDLSSPQYLLLDVIALSIAIASMTIFILHILFRYLCTRCIRWLPKDIVLEKKLFRRNIRLFHCFLWIYKVKLN</sequence>
<feature type="chain" id="PRO_5047437496" evidence="5">
    <location>
        <begin position="19"/>
        <end position="540"/>
    </location>
</feature>
<organism evidence="6 7">
    <name type="scientific">Bicyclus anynana</name>
    <name type="common">Squinting bush brown butterfly</name>
    <dbReference type="NCBI Taxonomy" id="110368"/>
    <lineage>
        <taxon>Eukaryota</taxon>
        <taxon>Metazoa</taxon>
        <taxon>Ecdysozoa</taxon>
        <taxon>Arthropoda</taxon>
        <taxon>Hexapoda</taxon>
        <taxon>Insecta</taxon>
        <taxon>Pterygota</taxon>
        <taxon>Neoptera</taxon>
        <taxon>Endopterygota</taxon>
        <taxon>Lepidoptera</taxon>
        <taxon>Glossata</taxon>
        <taxon>Ditrysia</taxon>
        <taxon>Papilionoidea</taxon>
        <taxon>Nymphalidae</taxon>
        <taxon>Satyrinae</taxon>
        <taxon>Satyrini</taxon>
        <taxon>Mycalesina</taxon>
        <taxon>Bicyclus</taxon>
    </lineage>
</organism>
<keyword evidence="4" id="KW-0472">Membrane</keyword>
<accession>A0A6J1MWJ5</accession>
<name>A0A6J1MWJ5_BICAN</name>
<keyword evidence="2" id="KW-0328">Glycosyltransferase</keyword>
<evidence type="ECO:0000256" key="5">
    <source>
        <dbReference type="SAM" id="SignalP"/>
    </source>
</evidence>
<dbReference type="Gene3D" id="3.40.50.2000">
    <property type="entry name" value="Glycogen Phosphorylase B"/>
    <property type="match status" value="1"/>
</dbReference>
<dbReference type="RefSeq" id="XP_023939995.2">
    <property type="nucleotide sequence ID" value="XM_024084227.2"/>
</dbReference>
<dbReference type="Proteomes" id="UP001652582">
    <property type="component" value="Chromosome 21"/>
</dbReference>
<dbReference type="PANTHER" id="PTHR48043">
    <property type="entry name" value="EG:EG0003.4 PROTEIN-RELATED"/>
    <property type="match status" value="1"/>
</dbReference>
<evidence type="ECO:0000256" key="4">
    <source>
        <dbReference type="SAM" id="Phobius"/>
    </source>
</evidence>
<keyword evidence="4" id="KW-1133">Transmembrane helix</keyword>
<dbReference type="InterPro" id="IPR002213">
    <property type="entry name" value="UDP_glucos_trans"/>
</dbReference>
<comment type="similarity">
    <text evidence="1">Belongs to the UDP-glycosyltransferase family.</text>
</comment>
<keyword evidence="4" id="KW-0812">Transmembrane</keyword>
<dbReference type="SUPFAM" id="SSF53756">
    <property type="entry name" value="UDP-Glycosyltransferase/glycogen phosphorylase"/>
    <property type="match status" value="1"/>
</dbReference>
<keyword evidence="3" id="KW-0808">Transferase</keyword>
<gene>
    <name evidence="7" type="primary">LOC112047201</name>
</gene>
<protein>
    <submittedName>
        <fullName evidence="7">UDP-glucosyltransferase 2-like</fullName>
    </submittedName>
</protein>
<dbReference type="CDD" id="cd03784">
    <property type="entry name" value="GT1_Gtf-like"/>
    <property type="match status" value="1"/>
</dbReference>
<dbReference type="PANTHER" id="PTHR48043:SF145">
    <property type="entry name" value="FI06409P-RELATED"/>
    <property type="match status" value="1"/>
</dbReference>
<evidence type="ECO:0000313" key="7">
    <source>
        <dbReference type="RefSeq" id="XP_023939995.2"/>
    </source>
</evidence>
<keyword evidence="6" id="KW-1185">Reference proteome</keyword>
<proteinExistence type="inferred from homology"/>
<evidence type="ECO:0000256" key="2">
    <source>
        <dbReference type="ARBA" id="ARBA00022676"/>
    </source>
</evidence>
<dbReference type="GeneID" id="112047201"/>
<evidence type="ECO:0000256" key="3">
    <source>
        <dbReference type="ARBA" id="ARBA00022679"/>
    </source>
</evidence>
<dbReference type="OrthoDB" id="5835829at2759"/>
<dbReference type="InterPro" id="IPR050271">
    <property type="entry name" value="UDP-glycosyltransferase"/>
</dbReference>
<feature type="transmembrane region" description="Helical" evidence="4">
    <location>
        <begin position="475"/>
        <end position="499"/>
    </location>
</feature>
<feature type="signal peptide" evidence="5">
    <location>
        <begin position="1"/>
        <end position="18"/>
    </location>
</feature>
<evidence type="ECO:0000313" key="6">
    <source>
        <dbReference type="Proteomes" id="UP001652582"/>
    </source>
</evidence>
<keyword evidence="5" id="KW-0732">Signal</keyword>
<reference evidence="7" key="1">
    <citation type="submission" date="2025-08" db="UniProtKB">
        <authorList>
            <consortium name="RefSeq"/>
        </authorList>
    </citation>
    <scope>IDENTIFICATION</scope>
</reference>
<dbReference type="Pfam" id="PF00201">
    <property type="entry name" value="UDPGT"/>
    <property type="match status" value="1"/>
</dbReference>